<evidence type="ECO:0000313" key="2">
    <source>
        <dbReference type="Proteomes" id="UP001237642"/>
    </source>
</evidence>
<reference evidence="1" key="2">
    <citation type="submission" date="2023-05" db="EMBL/GenBank/DDBJ databases">
        <authorList>
            <person name="Schelkunov M.I."/>
        </authorList>
    </citation>
    <scope>NUCLEOTIDE SEQUENCE</scope>
    <source>
        <strain evidence="1">Hsosn_3</strain>
        <tissue evidence="1">Leaf</tissue>
    </source>
</reference>
<sequence>MLHEKILYPEIPTVKIESFTASNFNLSNPIFAHWKINMSMHNNKSSFEFSDSAISVFHQEEVLWMARLQGFDMRPKNTTFHFALDLGRIIKINDTTVRAIGDKIINNHGAIEFNVQFKSDHPRGMNINPLLKFYSHIETNVRMLVISCDVLLLFRSPDKTEAYMLMTDKQACSVHVGQ</sequence>
<dbReference type="EMBL" id="JAUIZM010000011">
    <property type="protein sequence ID" value="KAK1354089.1"/>
    <property type="molecule type" value="Genomic_DNA"/>
</dbReference>
<protein>
    <submittedName>
        <fullName evidence="1">Uncharacterized protein</fullName>
    </submittedName>
</protein>
<gene>
    <name evidence="1" type="ORF">POM88_047345</name>
</gene>
<comment type="caution">
    <text evidence="1">The sequence shown here is derived from an EMBL/GenBank/DDBJ whole genome shotgun (WGS) entry which is preliminary data.</text>
</comment>
<keyword evidence="2" id="KW-1185">Reference proteome</keyword>
<evidence type="ECO:0000313" key="1">
    <source>
        <dbReference type="EMBL" id="KAK1354089.1"/>
    </source>
</evidence>
<accession>A0AAD8GTQ3</accession>
<name>A0AAD8GTQ3_9APIA</name>
<proteinExistence type="predicted"/>
<dbReference type="Proteomes" id="UP001237642">
    <property type="component" value="Unassembled WGS sequence"/>
</dbReference>
<dbReference type="AlphaFoldDB" id="A0AAD8GTQ3"/>
<reference evidence="1" key="1">
    <citation type="submission" date="2023-02" db="EMBL/GenBank/DDBJ databases">
        <title>Genome of toxic invasive species Heracleum sosnowskyi carries increased number of genes despite the absence of recent whole-genome duplications.</title>
        <authorList>
            <person name="Schelkunov M."/>
            <person name="Shtratnikova V."/>
            <person name="Makarenko M."/>
            <person name="Klepikova A."/>
            <person name="Omelchenko D."/>
            <person name="Novikova G."/>
            <person name="Obukhova E."/>
            <person name="Bogdanov V."/>
            <person name="Penin A."/>
            <person name="Logacheva M."/>
        </authorList>
    </citation>
    <scope>NUCLEOTIDE SEQUENCE</scope>
    <source>
        <strain evidence="1">Hsosn_3</strain>
        <tissue evidence="1">Leaf</tissue>
    </source>
</reference>
<organism evidence="1 2">
    <name type="scientific">Heracleum sosnowskyi</name>
    <dbReference type="NCBI Taxonomy" id="360622"/>
    <lineage>
        <taxon>Eukaryota</taxon>
        <taxon>Viridiplantae</taxon>
        <taxon>Streptophyta</taxon>
        <taxon>Embryophyta</taxon>
        <taxon>Tracheophyta</taxon>
        <taxon>Spermatophyta</taxon>
        <taxon>Magnoliopsida</taxon>
        <taxon>eudicotyledons</taxon>
        <taxon>Gunneridae</taxon>
        <taxon>Pentapetalae</taxon>
        <taxon>asterids</taxon>
        <taxon>campanulids</taxon>
        <taxon>Apiales</taxon>
        <taxon>Apiaceae</taxon>
        <taxon>Apioideae</taxon>
        <taxon>apioid superclade</taxon>
        <taxon>Tordylieae</taxon>
        <taxon>Tordyliinae</taxon>
        <taxon>Heracleum</taxon>
    </lineage>
</organism>